<dbReference type="GO" id="GO:0006412">
    <property type="term" value="P:translation"/>
    <property type="evidence" value="ECO:0007669"/>
    <property type="project" value="UniProtKB-UniRule"/>
</dbReference>
<protein>
    <recommendedName>
        <fullName evidence="4 5">Large ribosomal subunit protein bL32</fullName>
    </recommendedName>
</protein>
<sequence length="61" mass="6950">MAHPKSKTSKTRRDKRRTHYKATLPTLATCSNCGATVKYHHICPECGYYRGKQVIEKDIAV</sequence>
<evidence type="ECO:0000256" key="5">
    <source>
        <dbReference type="HAMAP-Rule" id="MF_00340"/>
    </source>
</evidence>
<dbReference type="EMBL" id="FQUM01000006">
    <property type="protein sequence ID" value="SHF57106.1"/>
    <property type="molecule type" value="Genomic_DNA"/>
</dbReference>
<proteinExistence type="inferred from homology"/>
<dbReference type="GO" id="GO:0015934">
    <property type="term" value="C:large ribosomal subunit"/>
    <property type="evidence" value="ECO:0007669"/>
    <property type="project" value="InterPro"/>
</dbReference>
<evidence type="ECO:0000313" key="6">
    <source>
        <dbReference type="EMBL" id="SHF57106.1"/>
    </source>
</evidence>
<dbReference type="GO" id="GO:0003735">
    <property type="term" value="F:structural constituent of ribosome"/>
    <property type="evidence" value="ECO:0007669"/>
    <property type="project" value="InterPro"/>
</dbReference>
<dbReference type="PANTHER" id="PTHR35534">
    <property type="entry name" value="50S RIBOSOMAL PROTEIN L32"/>
    <property type="match status" value="1"/>
</dbReference>
<reference evidence="7" key="1">
    <citation type="submission" date="2016-11" db="EMBL/GenBank/DDBJ databases">
        <authorList>
            <person name="Varghese N."/>
            <person name="Submissions S."/>
        </authorList>
    </citation>
    <scope>NUCLEOTIDE SEQUENCE [LARGE SCALE GENOMIC DNA]</scope>
    <source>
        <strain evidence="7">DSM 26910</strain>
    </source>
</reference>
<dbReference type="NCBIfam" id="TIGR01031">
    <property type="entry name" value="rpmF_bact"/>
    <property type="match status" value="1"/>
</dbReference>
<comment type="similarity">
    <text evidence="1 5">Belongs to the bacterial ribosomal protein bL32 family.</text>
</comment>
<keyword evidence="2 5" id="KW-0689">Ribosomal protein</keyword>
<dbReference type="PANTHER" id="PTHR35534:SF1">
    <property type="entry name" value="LARGE RIBOSOMAL SUBUNIT PROTEIN BL32"/>
    <property type="match status" value="1"/>
</dbReference>
<dbReference type="RefSeq" id="WP_073002491.1">
    <property type="nucleotide sequence ID" value="NZ_FQUM01000006.1"/>
</dbReference>
<gene>
    <name evidence="5" type="primary">rpmF</name>
    <name evidence="6" type="ORF">SAMN05444274_106226</name>
</gene>
<keyword evidence="3 5" id="KW-0687">Ribonucleoprotein</keyword>
<dbReference type="HAMAP" id="MF_00340">
    <property type="entry name" value="Ribosomal_bL32"/>
    <property type="match status" value="1"/>
</dbReference>
<evidence type="ECO:0000313" key="7">
    <source>
        <dbReference type="Proteomes" id="UP000184164"/>
    </source>
</evidence>
<evidence type="ECO:0000256" key="2">
    <source>
        <dbReference type="ARBA" id="ARBA00022980"/>
    </source>
</evidence>
<keyword evidence="7" id="KW-1185">Reference proteome</keyword>
<name>A0A1M5CR48_9BACT</name>
<dbReference type="Proteomes" id="UP000184164">
    <property type="component" value="Unassembled WGS sequence"/>
</dbReference>
<dbReference type="InterPro" id="IPR002677">
    <property type="entry name" value="Ribosomal_bL32"/>
</dbReference>
<dbReference type="Pfam" id="PF01783">
    <property type="entry name" value="Ribosomal_L32p"/>
    <property type="match status" value="1"/>
</dbReference>
<organism evidence="6 7">
    <name type="scientific">Mariniphaga anaerophila</name>
    <dbReference type="NCBI Taxonomy" id="1484053"/>
    <lineage>
        <taxon>Bacteria</taxon>
        <taxon>Pseudomonadati</taxon>
        <taxon>Bacteroidota</taxon>
        <taxon>Bacteroidia</taxon>
        <taxon>Marinilabiliales</taxon>
        <taxon>Prolixibacteraceae</taxon>
        <taxon>Mariniphaga</taxon>
    </lineage>
</organism>
<accession>A0A1M5CR48</accession>
<dbReference type="InterPro" id="IPR011332">
    <property type="entry name" value="Ribosomal_zn-bd"/>
</dbReference>
<dbReference type="SUPFAM" id="SSF57829">
    <property type="entry name" value="Zn-binding ribosomal proteins"/>
    <property type="match status" value="1"/>
</dbReference>
<dbReference type="AlphaFoldDB" id="A0A1M5CR48"/>
<dbReference type="InterPro" id="IPR044957">
    <property type="entry name" value="Ribosomal_bL32_bact"/>
</dbReference>
<evidence type="ECO:0000256" key="1">
    <source>
        <dbReference type="ARBA" id="ARBA00008560"/>
    </source>
</evidence>
<evidence type="ECO:0000256" key="4">
    <source>
        <dbReference type="ARBA" id="ARBA00035178"/>
    </source>
</evidence>
<evidence type="ECO:0000256" key="3">
    <source>
        <dbReference type="ARBA" id="ARBA00023274"/>
    </source>
</evidence>
<dbReference type="STRING" id="1484053.SAMN05444274_106226"/>
<dbReference type="OrthoDB" id="9812874at2"/>